<name>S7ZES4_PENO1</name>
<evidence type="ECO:0000313" key="1">
    <source>
        <dbReference type="EMBL" id="EPS27181.1"/>
    </source>
</evidence>
<dbReference type="OrthoDB" id="10057598at2759"/>
<protein>
    <submittedName>
        <fullName evidence="1">Uncharacterized protein</fullName>
    </submittedName>
</protein>
<proteinExistence type="predicted"/>
<dbReference type="STRING" id="933388.S7ZES4"/>
<gene>
    <name evidence="1" type="ORF">PDE_02124</name>
</gene>
<dbReference type="HOGENOM" id="CLU_1768739_0_0_1"/>
<dbReference type="EMBL" id="KB644410">
    <property type="protein sequence ID" value="EPS27181.1"/>
    <property type="molecule type" value="Genomic_DNA"/>
</dbReference>
<dbReference type="AlphaFoldDB" id="S7ZES4"/>
<reference evidence="1 2" key="1">
    <citation type="journal article" date="2013" name="PLoS ONE">
        <title>Genomic and secretomic analyses reveal unique features of the lignocellulolytic enzyme system of Penicillium decumbens.</title>
        <authorList>
            <person name="Liu G."/>
            <person name="Zhang L."/>
            <person name="Wei X."/>
            <person name="Zou G."/>
            <person name="Qin Y."/>
            <person name="Ma L."/>
            <person name="Li J."/>
            <person name="Zheng H."/>
            <person name="Wang S."/>
            <person name="Wang C."/>
            <person name="Xun L."/>
            <person name="Zhao G.-P."/>
            <person name="Zhou Z."/>
            <person name="Qu Y."/>
        </authorList>
    </citation>
    <scope>NUCLEOTIDE SEQUENCE [LARGE SCALE GENOMIC DNA]</scope>
    <source>
        <strain evidence="2">114-2 / CGMCC 5302</strain>
    </source>
</reference>
<dbReference type="PhylomeDB" id="S7ZES4"/>
<sequence>MSQEHTVVAGMDESLTDGIVEIGIEMIKRASLPVPPDLSMLLARLPSKFADKVLLLSLKPLQNLAALLGIFAALIELQGLIAEAPNVGLLSPESYAHLQVLVRRHYHYLQECRQYISTDETLLTDYSYGYAMAKAETGNCVKANVQK</sequence>
<evidence type="ECO:0000313" key="2">
    <source>
        <dbReference type="Proteomes" id="UP000019376"/>
    </source>
</evidence>
<organism evidence="1 2">
    <name type="scientific">Penicillium oxalicum (strain 114-2 / CGMCC 5302)</name>
    <name type="common">Penicillium decumbens</name>
    <dbReference type="NCBI Taxonomy" id="933388"/>
    <lineage>
        <taxon>Eukaryota</taxon>
        <taxon>Fungi</taxon>
        <taxon>Dikarya</taxon>
        <taxon>Ascomycota</taxon>
        <taxon>Pezizomycotina</taxon>
        <taxon>Eurotiomycetes</taxon>
        <taxon>Eurotiomycetidae</taxon>
        <taxon>Eurotiales</taxon>
        <taxon>Aspergillaceae</taxon>
        <taxon>Penicillium</taxon>
    </lineage>
</organism>
<accession>S7ZES4</accession>
<keyword evidence="2" id="KW-1185">Reference proteome</keyword>
<dbReference type="Proteomes" id="UP000019376">
    <property type="component" value="Unassembled WGS sequence"/>
</dbReference>